<dbReference type="Proteomes" id="UP000007013">
    <property type="component" value="Chromosome"/>
</dbReference>
<evidence type="ECO:0000313" key="2">
    <source>
        <dbReference type="EMBL" id="ACB74384.1"/>
    </source>
</evidence>
<dbReference type="eggNOG" id="ENOG50333KS">
    <property type="taxonomic scope" value="Bacteria"/>
</dbReference>
<feature type="transmembrane region" description="Helical" evidence="1">
    <location>
        <begin position="509"/>
        <end position="529"/>
    </location>
</feature>
<keyword evidence="1" id="KW-0812">Transmembrane</keyword>
<protein>
    <recommendedName>
        <fullName evidence="4">Transmembrane protein</fullName>
    </recommendedName>
</protein>
<dbReference type="EMBL" id="CP001032">
    <property type="protein sequence ID" value="ACB74384.1"/>
    <property type="molecule type" value="Genomic_DNA"/>
</dbReference>
<dbReference type="KEGG" id="ote:Oter_1096"/>
<evidence type="ECO:0008006" key="4">
    <source>
        <dbReference type="Google" id="ProtNLM"/>
    </source>
</evidence>
<feature type="transmembrane region" description="Helical" evidence="1">
    <location>
        <begin position="433"/>
        <end position="451"/>
    </location>
</feature>
<dbReference type="RefSeq" id="WP_012373922.1">
    <property type="nucleotide sequence ID" value="NC_010571.1"/>
</dbReference>
<sequence>MPLPNPTATSASSASSRVKKIIVAVHGIGDQVRNETILSTAVRFCDHYGYEGLVSLGAFTEFPPEPGKAPPPEPALFIDDPPPFQPCPGLTGTIGFVEVHWADLARKVSTDGYMLQETKAWARTLVQRMRVYATHRNPANANIDYRRIGEVLEEIIDTVRVIEALLFLSNKAGLGEFKLREMLDAFVGDVQLVTEFAPIRAGILQRFTDAMAAIHAKYPDAQIHIVAHSEGTVVAFLGLLEADLDINVHPWISQVRGFMTLGSPIDKHLILWPRLFERYKGPSGLAGTTIRWVNYVDYADPVGFDLDTARDWLRQRGYLGPPRYQQLFAFDEKEDFSFRRYPVPGKAHVDYWTDPAVFGDFIGRVVDAPPASAPAATVPNISAGPPSRWWVPFVTYGFGYLLPLLVLHLGAYVLCKAVYDYLDPKDELGHPNFVLTVLALSWLIAGTTVWLRLVRLTRKWRFFFLGLALYVVFAAAFFAAVQFMDPTPDPAVAVTELGWFEVCTRVFELPLGFGALAGSLAVVLLVLLVNAPWWRRWWHAFAS</sequence>
<accession>B1ZMP0</accession>
<evidence type="ECO:0000256" key="1">
    <source>
        <dbReference type="SAM" id="Phobius"/>
    </source>
</evidence>
<keyword evidence="1" id="KW-0472">Membrane</keyword>
<keyword evidence="1" id="KW-1133">Transmembrane helix</keyword>
<dbReference type="OrthoDB" id="8977141at2"/>
<feature type="transmembrane region" description="Helical" evidence="1">
    <location>
        <begin position="463"/>
        <end position="484"/>
    </location>
</feature>
<dbReference type="HOGENOM" id="CLU_501376_0_0_0"/>
<dbReference type="SUPFAM" id="SSF53474">
    <property type="entry name" value="alpha/beta-Hydrolases"/>
    <property type="match status" value="1"/>
</dbReference>
<organism evidence="2 3">
    <name type="scientific">Opitutus terrae (strain DSM 11246 / JCM 15787 / PB90-1)</name>
    <dbReference type="NCBI Taxonomy" id="452637"/>
    <lineage>
        <taxon>Bacteria</taxon>
        <taxon>Pseudomonadati</taxon>
        <taxon>Verrucomicrobiota</taxon>
        <taxon>Opitutia</taxon>
        <taxon>Opitutales</taxon>
        <taxon>Opitutaceae</taxon>
        <taxon>Opitutus</taxon>
    </lineage>
</organism>
<proteinExistence type="predicted"/>
<evidence type="ECO:0000313" key="3">
    <source>
        <dbReference type="Proteomes" id="UP000007013"/>
    </source>
</evidence>
<dbReference type="InterPro" id="IPR029058">
    <property type="entry name" value="AB_hydrolase_fold"/>
</dbReference>
<reference evidence="2 3" key="1">
    <citation type="journal article" date="2011" name="J. Bacteriol.">
        <title>Genome sequence of the verrucomicrobium Opitutus terrae PB90-1, an abundant inhabitant of rice paddy soil ecosystems.</title>
        <authorList>
            <person name="van Passel M.W."/>
            <person name="Kant R."/>
            <person name="Palva A."/>
            <person name="Copeland A."/>
            <person name="Lucas S."/>
            <person name="Lapidus A."/>
            <person name="Glavina del Rio T."/>
            <person name="Pitluck S."/>
            <person name="Goltsman E."/>
            <person name="Clum A."/>
            <person name="Sun H."/>
            <person name="Schmutz J."/>
            <person name="Larimer F.W."/>
            <person name="Land M.L."/>
            <person name="Hauser L."/>
            <person name="Kyrpides N."/>
            <person name="Mikhailova N."/>
            <person name="Richardson P.P."/>
            <person name="Janssen P.H."/>
            <person name="de Vos W.M."/>
            <person name="Smidt H."/>
        </authorList>
    </citation>
    <scope>NUCLEOTIDE SEQUENCE [LARGE SCALE GENOMIC DNA]</scope>
    <source>
        <strain evidence="3">DSM 11246 / JCM 15787 / PB90-1</strain>
    </source>
</reference>
<dbReference type="AlphaFoldDB" id="B1ZMP0"/>
<keyword evidence="3" id="KW-1185">Reference proteome</keyword>
<gene>
    <name evidence="2" type="ordered locus">Oter_1096</name>
</gene>
<name>B1ZMP0_OPITP</name>
<feature type="transmembrane region" description="Helical" evidence="1">
    <location>
        <begin position="389"/>
        <end position="413"/>
    </location>
</feature>
<dbReference type="Gene3D" id="3.40.50.1820">
    <property type="entry name" value="alpha/beta hydrolase"/>
    <property type="match status" value="1"/>
</dbReference>